<accession>A0A1H3GEM9</accession>
<evidence type="ECO:0000313" key="2">
    <source>
        <dbReference type="Proteomes" id="UP000199515"/>
    </source>
</evidence>
<dbReference type="EMBL" id="FNON01000004">
    <property type="protein sequence ID" value="SDY01731.1"/>
    <property type="molecule type" value="Genomic_DNA"/>
</dbReference>
<name>A0A1H3GEM9_9PSEU</name>
<organism evidence="1 2">
    <name type="scientific">Amycolatopsis xylanica</name>
    <dbReference type="NCBI Taxonomy" id="589385"/>
    <lineage>
        <taxon>Bacteria</taxon>
        <taxon>Bacillati</taxon>
        <taxon>Actinomycetota</taxon>
        <taxon>Actinomycetes</taxon>
        <taxon>Pseudonocardiales</taxon>
        <taxon>Pseudonocardiaceae</taxon>
        <taxon>Amycolatopsis</taxon>
    </lineage>
</organism>
<dbReference type="AlphaFoldDB" id="A0A1H3GEM9"/>
<dbReference type="RefSeq" id="WP_176968722.1">
    <property type="nucleotide sequence ID" value="NZ_FNON01000004.1"/>
</dbReference>
<proteinExistence type="predicted"/>
<sequence length="56" mass="5871">MNLDISYLQEFEAQETPALEGCPVLGTCCGPVATTVPWLCGPPTTIFTCFGGTFAA</sequence>
<dbReference type="STRING" id="589385.SAMN05421504_104230"/>
<reference evidence="1 2" key="1">
    <citation type="submission" date="2016-10" db="EMBL/GenBank/DDBJ databases">
        <authorList>
            <person name="de Groot N.N."/>
        </authorList>
    </citation>
    <scope>NUCLEOTIDE SEQUENCE [LARGE SCALE GENOMIC DNA]</scope>
    <source>
        <strain evidence="1 2">CPCC 202699</strain>
    </source>
</reference>
<protein>
    <submittedName>
        <fullName evidence="1">Uncharacterized protein</fullName>
    </submittedName>
</protein>
<dbReference type="Proteomes" id="UP000199515">
    <property type="component" value="Unassembled WGS sequence"/>
</dbReference>
<evidence type="ECO:0000313" key="1">
    <source>
        <dbReference type="EMBL" id="SDY01731.1"/>
    </source>
</evidence>
<gene>
    <name evidence="1" type="ORF">SAMN05421504_104230</name>
</gene>
<keyword evidence="2" id="KW-1185">Reference proteome</keyword>